<dbReference type="AlphaFoldDB" id="A0A9X2GSI8"/>
<proteinExistence type="inferred from homology"/>
<dbReference type="EMBL" id="JAMZEB010000002">
    <property type="protein sequence ID" value="MCP2360946.1"/>
    <property type="molecule type" value="Genomic_DNA"/>
</dbReference>
<evidence type="ECO:0000259" key="4">
    <source>
        <dbReference type="Pfam" id="PF00501"/>
    </source>
</evidence>
<evidence type="ECO:0000313" key="5">
    <source>
        <dbReference type="EMBL" id="MCP2360946.1"/>
    </source>
</evidence>
<dbReference type="InterPro" id="IPR042099">
    <property type="entry name" value="ANL_N_sf"/>
</dbReference>
<organism evidence="5 6">
    <name type="scientific">Nonomuraea thailandensis</name>
    <dbReference type="NCBI Taxonomy" id="1188745"/>
    <lineage>
        <taxon>Bacteria</taxon>
        <taxon>Bacillati</taxon>
        <taxon>Actinomycetota</taxon>
        <taxon>Actinomycetes</taxon>
        <taxon>Streptosporangiales</taxon>
        <taxon>Streptosporangiaceae</taxon>
        <taxon>Nonomuraea</taxon>
    </lineage>
</organism>
<dbReference type="RefSeq" id="WP_253749330.1">
    <property type="nucleotide sequence ID" value="NZ_JAMZEB010000002.1"/>
</dbReference>
<comment type="caution">
    <text evidence="5">The sequence shown here is derived from an EMBL/GenBank/DDBJ whole genome shotgun (WGS) entry which is preliminary data.</text>
</comment>
<evidence type="ECO:0000256" key="1">
    <source>
        <dbReference type="ARBA" id="ARBA00006432"/>
    </source>
</evidence>
<sequence length="403" mass="42668">MEVRPRTGAAMLRLLAGEAARRFGGRAAVVTGSALLSFADLDRLSDQVAAGLAHRGTRIGDVVVLALPDGPEFVICYVAAAKIGAVTAGIGVERLGLLAGLDPALVITAPSVLPPLSGLDVVTLPIDRGRRSPQLYDPVRLTGLRRPEPPPPPFPPDPARPVVITFTAGRTGPPKGVVFGNRQLEAIRAHGAGLRWGTGDARLVPYTLGQLGFATRLPVFLQTGRTCHVVPEWTPDAVLRVLREHKLPVLQGSPHQLSRILAVGEDLPGLTLILCSGAPAAPALIRALRTRYGVPVCNRYSCTEAGLGLGTRPDDPPEDAELSVGRPRAGVDVSIRDGEGRALPAEDHGEVLLRSEAVMSGYVGRSPDHAVFARDGFIRTGDRGYIDHTGRLRLVGRVARRPA</sequence>
<dbReference type="PANTHER" id="PTHR43201">
    <property type="entry name" value="ACYL-COA SYNTHETASE"/>
    <property type="match status" value="1"/>
</dbReference>
<reference evidence="5" key="1">
    <citation type="submission" date="2022-06" db="EMBL/GenBank/DDBJ databases">
        <title>Sequencing the genomes of 1000 actinobacteria strains.</title>
        <authorList>
            <person name="Klenk H.-P."/>
        </authorList>
    </citation>
    <scope>NUCLEOTIDE SEQUENCE</scope>
    <source>
        <strain evidence="5">DSM 46694</strain>
    </source>
</reference>
<evidence type="ECO:0000256" key="3">
    <source>
        <dbReference type="SAM" id="MobiDB-lite"/>
    </source>
</evidence>
<accession>A0A9X2GSI8</accession>
<evidence type="ECO:0000256" key="2">
    <source>
        <dbReference type="ARBA" id="ARBA00022598"/>
    </source>
</evidence>
<dbReference type="Proteomes" id="UP001139648">
    <property type="component" value="Unassembled WGS sequence"/>
</dbReference>
<keyword evidence="2 5" id="KW-0436">Ligase</keyword>
<dbReference type="GO" id="GO:0031956">
    <property type="term" value="F:medium-chain fatty acid-CoA ligase activity"/>
    <property type="evidence" value="ECO:0007669"/>
    <property type="project" value="TreeGrafter"/>
</dbReference>
<dbReference type="SUPFAM" id="SSF56801">
    <property type="entry name" value="Acetyl-CoA synthetase-like"/>
    <property type="match status" value="1"/>
</dbReference>
<feature type="domain" description="AMP-dependent synthetase/ligase" evidence="4">
    <location>
        <begin position="18"/>
        <end position="362"/>
    </location>
</feature>
<dbReference type="PANTHER" id="PTHR43201:SF5">
    <property type="entry name" value="MEDIUM-CHAIN ACYL-COA LIGASE ACSF2, MITOCHONDRIAL"/>
    <property type="match status" value="1"/>
</dbReference>
<dbReference type="Gene3D" id="3.40.50.12780">
    <property type="entry name" value="N-terminal domain of ligase-like"/>
    <property type="match status" value="1"/>
</dbReference>
<dbReference type="InterPro" id="IPR000873">
    <property type="entry name" value="AMP-dep_synth/lig_dom"/>
</dbReference>
<comment type="similarity">
    <text evidence="1">Belongs to the ATP-dependent AMP-binding enzyme family.</text>
</comment>
<feature type="region of interest" description="Disordered" evidence="3">
    <location>
        <begin position="307"/>
        <end position="326"/>
    </location>
</feature>
<gene>
    <name evidence="5" type="ORF">HD597_007966</name>
</gene>
<keyword evidence="6" id="KW-1185">Reference proteome</keyword>
<name>A0A9X2GSI8_9ACTN</name>
<protein>
    <submittedName>
        <fullName evidence="5">Acyl-coenzyme A synthetase/AMP-(Fatty) acid ligase</fullName>
    </submittedName>
</protein>
<evidence type="ECO:0000313" key="6">
    <source>
        <dbReference type="Proteomes" id="UP001139648"/>
    </source>
</evidence>
<dbReference type="GO" id="GO:0006631">
    <property type="term" value="P:fatty acid metabolic process"/>
    <property type="evidence" value="ECO:0007669"/>
    <property type="project" value="TreeGrafter"/>
</dbReference>
<dbReference type="Pfam" id="PF00501">
    <property type="entry name" value="AMP-binding"/>
    <property type="match status" value="1"/>
</dbReference>